<feature type="compositionally biased region" description="Polar residues" evidence="3">
    <location>
        <begin position="940"/>
        <end position="952"/>
    </location>
</feature>
<dbReference type="EMBL" id="CAWUHD010000001">
    <property type="protein sequence ID" value="CAK7208132.1"/>
    <property type="molecule type" value="Genomic_DNA"/>
</dbReference>
<dbReference type="SMART" id="SM00360">
    <property type="entry name" value="RRM"/>
    <property type="match status" value="1"/>
</dbReference>
<dbReference type="InterPro" id="IPR035979">
    <property type="entry name" value="RBD_domain_sf"/>
</dbReference>
<comment type="caution">
    <text evidence="5">The sequence shown here is derived from an EMBL/GenBank/DDBJ whole genome shotgun (WGS) entry which is preliminary data.</text>
</comment>
<dbReference type="InterPro" id="IPR002885">
    <property type="entry name" value="PPR_rpt"/>
</dbReference>
<name>A0ABP0AM37_9PEZI</name>
<evidence type="ECO:0000259" key="4">
    <source>
        <dbReference type="SMART" id="SM00360"/>
    </source>
</evidence>
<accession>A0ABP0AM37</accession>
<feature type="compositionally biased region" description="Polar residues" evidence="3">
    <location>
        <begin position="574"/>
        <end position="585"/>
    </location>
</feature>
<feature type="region of interest" description="Disordered" evidence="3">
    <location>
        <begin position="574"/>
        <end position="595"/>
    </location>
</feature>
<dbReference type="CDD" id="cd00590">
    <property type="entry name" value="RRM_SF"/>
    <property type="match status" value="1"/>
</dbReference>
<dbReference type="InterPro" id="IPR011990">
    <property type="entry name" value="TPR-like_helical_dom_sf"/>
</dbReference>
<dbReference type="SUPFAM" id="SSF54928">
    <property type="entry name" value="RNA-binding domain, RBD"/>
    <property type="match status" value="1"/>
</dbReference>
<protein>
    <recommendedName>
        <fullName evidence="4">RRM domain-containing protein</fullName>
    </recommendedName>
</protein>
<dbReference type="InterPro" id="IPR012677">
    <property type="entry name" value="Nucleotide-bd_a/b_plait_sf"/>
</dbReference>
<dbReference type="Pfam" id="PF13041">
    <property type="entry name" value="PPR_2"/>
    <property type="match status" value="1"/>
</dbReference>
<feature type="compositionally biased region" description="Low complexity" evidence="3">
    <location>
        <begin position="758"/>
        <end position="778"/>
    </location>
</feature>
<feature type="compositionally biased region" description="Basic and acidic residues" evidence="3">
    <location>
        <begin position="306"/>
        <end position="317"/>
    </location>
</feature>
<feature type="region of interest" description="Disordered" evidence="3">
    <location>
        <begin position="675"/>
        <end position="778"/>
    </location>
</feature>
<proteinExistence type="predicted"/>
<dbReference type="PANTHER" id="PTHR47942:SF105">
    <property type="entry name" value="ATPASE EXPRESSION PROTEIN 3"/>
    <property type="match status" value="1"/>
</dbReference>
<feature type="domain" description="RRM" evidence="4">
    <location>
        <begin position="819"/>
        <end position="889"/>
    </location>
</feature>
<evidence type="ECO:0000256" key="2">
    <source>
        <dbReference type="PROSITE-ProRule" id="PRU00708"/>
    </source>
</evidence>
<evidence type="ECO:0000313" key="6">
    <source>
        <dbReference type="Proteomes" id="UP001642482"/>
    </source>
</evidence>
<feature type="compositionally biased region" description="Basic residues" evidence="3">
    <location>
        <begin position="978"/>
        <end position="987"/>
    </location>
</feature>
<keyword evidence="6" id="KW-1185">Reference proteome</keyword>
<feature type="region of interest" description="Disordered" evidence="3">
    <location>
        <begin position="365"/>
        <end position="395"/>
    </location>
</feature>
<organism evidence="5 6">
    <name type="scientific">Sporothrix eucalyptigena</name>
    <dbReference type="NCBI Taxonomy" id="1812306"/>
    <lineage>
        <taxon>Eukaryota</taxon>
        <taxon>Fungi</taxon>
        <taxon>Dikarya</taxon>
        <taxon>Ascomycota</taxon>
        <taxon>Pezizomycotina</taxon>
        <taxon>Sordariomycetes</taxon>
        <taxon>Sordariomycetidae</taxon>
        <taxon>Ophiostomatales</taxon>
        <taxon>Ophiostomataceae</taxon>
        <taxon>Sporothrix</taxon>
    </lineage>
</organism>
<reference evidence="5 6" key="1">
    <citation type="submission" date="2024-01" db="EMBL/GenBank/DDBJ databases">
        <authorList>
            <person name="Allen C."/>
            <person name="Tagirdzhanova G."/>
        </authorList>
    </citation>
    <scope>NUCLEOTIDE SEQUENCE [LARGE SCALE GENOMIC DNA]</scope>
</reference>
<evidence type="ECO:0000313" key="5">
    <source>
        <dbReference type="EMBL" id="CAK7208132.1"/>
    </source>
</evidence>
<feature type="repeat" description="PPR" evidence="2">
    <location>
        <begin position="77"/>
        <end position="111"/>
    </location>
</feature>
<dbReference type="Proteomes" id="UP001642482">
    <property type="component" value="Unassembled WGS sequence"/>
</dbReference>
<dbReference type="Gene3D" id="1.25.40.10">
    <property type="entry name" value="Tetratricopeptide repeat domain"/>
    <property type="match status" value="1"/>
</dbReference>
<feature type="compositionally biased region" description="Polar residues" evidence="3">
    <location>
        <begin position="690"/>
        <end position="706"/>
    </location>
</feature>
<gene>
    <name evidence="5" type="ORF">SEUCBS140593_000057</name>
</gene>
<sequence>MFALVDPSSSESKEIEEVDEEALSAAKKKELDIAVRQRLRFLQDPYNISKAVEGMIKKGKFEEALHLTRAACKDKKVEVSWNLLIDYQMRNHRLNNAIKLFNEMKKRGQRPNAQTYTTIFRGCAMSPHATQAVYQATRIYYSMLSNERIKPNTMHMNAVLNVCSRAKDIESLFSIINTADENTRRPDTLTYTIVLNGLRYATVHPAVRLGTKDSDADAVEEVHEDKESAEVSIGRARTVWEEIIKKWRQGVLVVDEELVCAMGRLIRMGSRQDNDDVLSLVQQTMGIQRPDRPTALAVDALLESTGTKKKETERSNEAESQDAEPTAESTVEPATKTETEAVVKETAAEPEPQTTLEAVPVVPAAQSATPPARVSQFDDTNGALVPGKKGKGGRGGMFVKPGSNTLSLVLASISSSGKTSLAWTYWEILTGKPYNIVPDSENWYQLLRTLQRGHASAKTVDAMVKMPREYINEKTFQMAMSACAADNLNDGAFANAGKILDLMSKTLREPDIYTMRLYLQTAMTSNRRFRDTMKKEANNPLAREKAKLAFGAQLVRALRRLWDPLRLAGNATGFNETWGSTSSPTYSPPDKESGELGQEYNAKRELAALARMMVSAADMVVTENMADNDTIKDVRVSRNLLNRQVTRFYEAREEHRSRKKNTALAAKIFGKDRRASAPGALTGRAGVQKRVSSTSVTPRTGNINTEWTHDLHDAGGNQRKNNKSGNGGNTKIGAAAAPGSLASRISRAGEAPKGKQGKGAAAAQPATATARGRQQRRTAQLANALKRTELQHQTSNASNNSAGSLSIRGVAAAANEPLVVMAQNFAPGTTAADIESVMTPVGGLVSSCRILKTTPLVIAEILFESREGAERVIETFNNRTADGRVLHVYPKAINGGNGILTPHNNNTLPATRAAATRDKNQGQVVDGSLGFDDPMDTDGFNGQQNGNKNSRNGDLGGRLYSDDLVGSRPPAGPSNNGRRGRGRGGRR</sequence>
<feature type="region of interest" description="Disordered" evidence="3">
    <location>
        <begin position="304"/>
        <end position="336"/>
    </location>
</feature>
<dbReference type="InterPro" id="IPR000504">
    <property type="entry name" value="RRM_dom"/>
</dbReference>
<feature type="region of interest" description="Disordered" evidence="3">
    <location>
        <begin position="913"/>
        <end position="987"/>
    </location>
</feature>
<keyword evidence="1" id="KW-0677">Repeat</keyword>
<dbReference type="PROSITE" id="PS51375">
    <property type="entry name" value="PPR"/>
    <property type="match status" value="1"/>
</dbReference>
<evidence type="ECO:0000256" key="1">
    <source>
        <dbReference type="ARBA" id="ARBA00022737"/>
    </source>
</evidence>
<dbReference type="Gene3D" id="3.30.70.330">
    <property type="match status" value="1"/>
</dbReference>
<dbReference type="NCBIfam" id="TIGR00756">
    <property type="entry name" value="PPR"/>
    <property type="match status" value="1"/>
</dbReference>
<dbReference type="PANTHER" id="PTHR47942">
    <property type="entry name" value="TETRATRICOPEPTIDE REPEAT (TPR)-LIKE SUPERFAMILY PROTEIN-RELATED"/>
    <property type="match status" value="1"/>
</dbReference>
<dbReference type="InterPro" id="IPR051222">
    <property type="entry name" value="PPR/CCM1_RNA-binding"/>
</dbReference>
<evidence type="ECO:0000256" key="3">
    <source>
        <dbReference type="SAM" id="MobiDB-lite"/>
    </source>
</evidence>